<accession>A0A0G1LF32</accession>
<dbReference type="PANTHER" id="PTHR30390">
    <property type="entry name" value="SEDOHEPTULOSE 7-PHOSPHATE ISOMERASE / DNAA INITIATOR-ASSOCIATING FACTOR FOR REPLICATION INITIATION"/>
    <property type="match status" value="1"/>
</dbReference>
<name>A0A0G1LF32_9BACT</name>
<dbReference type="InterPro" id="IPR035461">
    <property type="entry name" value="GmhA/DiaA"/>
</dbReference>
<dbReference type="Proteomes" id="UP000033901">
    <property type="component" value="Unassembled WGS sequence"/>
</dbReference>
<dbReference type="InterPro" id="IPR050099">
    <property type="entry name" value="SIS_GmhA/DiaA_subfam"/>
</dbReference>
<dbReference type="InterPro" id="IPR046348">
    <property type="entry name" value="SIS_dom_sf"/>
</dbReference>
<protein>
    <submittedName>
        <fullName evidence="2">Phosphoheptose isomerase</fullName>
    </submittedName>
</protein>
<evidence type="ECO:0000313" key="3">
    <source>
        <dbReference type="Proteomes" id="UP000033901"/>
    </source>
</evidence>
<dbReference type="GO" id="GO:0016853">
    <property type="term" value="F:isomerase activity"/>
    <property type="evidence" value="ECO:0007669"/>
    <property type="project" value="UniProtKB-KW"/>
</dbReference>
<dbReference type="SUPFAM" id="SSF53697">
    <property type="entry name" value="SIS domain"/>
    <property type="match status" value="1"/>
</dbReference>
<dbReference type="GO" id="GO:1901135">
    <property type="term" value="P:carbohydrate derivative metabolic process"/>
    <property type="evidence" value="ECO:0007669"/>
    <property type="project" value="InterPro"/>
</dbReference>
<evidence type="ECO:0000313" key="2">
    <source>
        <dbReference type="EMBL" id="KKT67282.1"/>
    </source>
</evidence>
<evidence type="ECO:0000259" key="1">
    <source>
        <dbReference type="PROSITE" id="PS51464"/>
    </source>
</evidence>
<dbReference type="EMBL" id="LCIZ01000012">
    <property type="protein sequence ID" value="KKT67282.1"/>
    <property type="molecule type" value="Genomic_DNA"/>
</dbReference>
<dbReference type="PROSITE" id="PS51464">
    <property type="entry name" value="SIS"/>
    <property type="match status" value="1"/>
</dbReference>
<dbReference type="Gene3D" id="3.40.50.10490">
    <property type="entry name" value="Glucose-6-phosphate isomerase like protein, domain 1"/>
    <property type="match status" value="1"/>
</dbReference>
<gene>
    <name evidence="2" type="ORF">UW61_C0012G0002</name>
</gene>
<comment type="caution">
    <text evidence="2">The sequence shown here is derived from an EMBL/GenBank/DDBJ whole genome shotgun (WGS) entry which is preliminary data.</text>
</comment>
<keyword evidence="2" id="KW-0413">Isomerase</keyword>
<dbReference type="AlphaFoldDB" id="A0A0G1LF32"/>
<sequence length="185" mass="19960">MIKEYLEKSIAVRDTALLDQNFLENAEKAGKTIHDILNAGKRIYIAGVGGAAAESQHFSAELLGKYKSMRKAYPAVALTTDTSLLTAWANDTSFDFIFSRQLEGLGQKGDIFVALSAGGNSPSIVEALKVANTLGMISICLLGKGGGQAKDMCTIPVVVPSDITSHIQEMHITLIHFFCEYFEGK</sequence>
<dbReference type="GO" id="GO:0097367">
    <property type="term" value="F:carbohydrate derivative binding"/>
    <property type="evidence" value="ECO:0007669"/>
    <property type="project" value="InterPro"/>
</dbReference>
<proteinExistence type="predicted"/>
<reference evidence="2 3" key="1">
    <citation type="journal article" date="2015" name="Nature">
        <title>rRNA introns, odd ribosomes, and small enigmatic genomes across a large radiation of phyla.</title>
        <authorList>
            <person name="Brown C.T."/>
            <person name="Hug L.A."/>
            <person name="Thomas B.C."/>
            <person name="Sharon I."/>
            <person name="Castelle C.J."/>
            <person name="Singh A."/>
            <person name="Wilkins M.J."/>
            <person name="Williams K.H."/>
            <person name="Banfield J.F."/>
        </authorList>
    </citation>
    <scope>NUCLEOTIDE SEQUENCE [LARGE SCALE GENOMIC DNA]</scope>
</reference>
<dbReference type="Pfam" id="PF13580">
    <property type="entry name" value="SIS_2"/>
    <property type="match status" value="1"/>
</dbReference>
<dbReference type="CDD" id="cd05006">
    <property type="entry name" value="SIS_GmhA"/>
    <property type="match status" value="1"/>
</dbReference>
<organism evidence="2 3">
    <name type="scientific">Candidatus Curtissbacteria bacterium GW2011_GWC1_44_33</name>
    <dbReference type="NCBI Taxonomy" id="1618413"/>
    <lineage>
        <taxon>Bacteria</taxon>
        <taxon>Candidatus Curtissiibacteriota</taxon>
    </lineage>
</organism>
<feature type="domain" description="SIS" evidence="1">
    <location>
        <begin position="33"/>
        <end position="185"/>
    </location>
</feature>
<dbReference type="InterPro" id="IPR001347">
    <property type="entry name" value="SIS_dom"/>
</dbReference>